<keyword evidence="2 6" id="KW-0489">Methyltransferase</keyword>
<keyword evidence="10" id="KW-1185">Reference proteome</keyword>
<evidence type="ECO:0000256" key="3">
    <source>
        <dbReference type="ARBA" id="ARBA00022679"/>
    </source>
</evidence>
<dbReference type="InterPro" id="IPR031341">
    <property type="entry name" value="Methyltr_RsmF_N"/>
</dbReference>
<dbReference type="Pfam" id="PF01189">
    <property type="entry name" value="Methyltr_RsmB-F"/>
    <property type="match status" value="1"/>
</dbReference>
<evidence type="ECO:0000313" key="9">
    <source>
        <dbReference type="EMBL" id="KPV44291.1"/>
    </source>
</evidence>
<dbReference type="InterPro" id="IPR049560">
    <property type="entry name" value="MeTrfase_RsmB-F_NOP2_cat"/>
</dbReference>
<evidence type="ECO:0000256" key="7">
    <source>
        <dbReference type="SAM" id="MobiDB-lite"/>
    </source>
</evidence>
<feature type="compositionally biased region" description="Basic and acidic residues" evidence="7">
    <location>
        <begin position="347"/>
        <end position="366"/>
    </location>
</feature>
<dbReference type="Gene3D" id="3.40.50.150">
    <property type="entry name" value="Vaccinia Virus protein VP39"/>
    <property type="match status" value="1"/>
</dbReference>
<organism evidence="9 10">
    <name type="scientific">Alicyclobacillus ferrooxydans</name>
    <dbReference type="NCBI Taxonomy" id="471514"/>
    <lineage>
        <taxon>Bacteria</taxon>
        <taxon>Bacillati</taxon>
        <taxon>Bacillota</taxon>
        <taxon>Bacilli</taxon>
        <taxon>Bacillales</taxon>
        <taxon>Alicyclobacillaceae</taxon>
        <taxon>Alicyclobacillus</taxon>
    </lineage>
</organism>
<dbReference type="Proteomes" id="UP000050482">
    <property type="component" value="Unassembled WGS sequence"/>
</dbReference>
<dbReference type="InterPro" id="IPR029063">
    <property type="entry name" value="SAM-dependent_MTases_sf"/>
</dbReference>
<keyword evidence="4 6" id="KW-0949">S-adenosyl-L-methionine</keyword>
<gene>
    <name evidence="9" type="ORF">AN477_08095</name>
</gene>
<dbReference type="InterPro" id="IPR001678">
    <property type="entry name" value="MeTrfase_RsmB-F_NOP2_dom"/>
</dbReference>
<comment type="caution">
    <text evidence="6">Lacks conserved residue(s) required for the propagation of feature annotation.</text>
</comment>
<feature type="active site" description="Nucleophile" evidence="6">
    <location>
        <position position="254"/>
    </location>
</feature>
<accession>A0A0P9GT47</accession>
<evidence type="ECO:0000256" key="6">
    <source>
        <dbReference type="PROSITE-ProRule" id="PRU01023"/>
    </source>
</evidence>
<dbReference type="AlphaFoldDB" id="A0A0P9GT47"/>
<dbReference type="STRING" id="471514.AN477_08095"/>
<feature type="binding site" evidence="6">
    <location>
        <begin position="133"/>
        <end position="139"/>
    </location>
    <ligand>
        <name>S-adenosyl-L-methionine</name>
        <dbReference type="ChEBI" id="CHEBI:59789"/>
    </ligand>
</feature>
<keyword evidence="1" id="KW-0963">Cytoplasm</keyword>
<evidence type="ECO:0000259" key="8">
    <source>
        <dbReference type="PROSITE" id="PS51686"/>
    </source>
</evidence>
<comment type="similarity">
    <text evidence="6">Belongs to the class I-like SAM-binding methyltransferase superfamily. RsmB/NOP family.</text>
</comment>
<sequence length="516" mass="56568">MEYLLGDEWRSLRTAMETKPALRGLRLHRWTIEDDSQFANPAANLPDVPAVVNHLRSDDLYAIAHPALLPHFIKEQLGKPVPWMDDGFYIDVDSNLGKTIYHDAGAFYIQEPSAMAVASAVQARPGERVLDLCAAPGGKTTALARSLRGQGVLVANEIHPVRVTILAQNLERLGVPAVVVNESPERLAHAWPEYFDVVLVDAPCSGEGMFRKDDTARAEWTPDAPKVCALRQRDILRNAVQLVRPGGRLVYSTCTLNPIENEQVAAWAVQEFGLILQPLPDWPGWSSGRPEWADDNPDVALTRRLWPHLGEGEGHFVAAFRVPNQIELNPSTGLGAVQDVKPSNFDGGRRALVMDRRARGNRENGPSKKGRSAGNDQAVTMWYGLMDDLFTDHPAAWNTPVIRKGLLFEPAPPDLDTTGLKVLRTGVCLAELIGQRLGPHHSLAMAVNPGILRKRVELSADEATAYMAGNTLDRPTESGWNWLSTAGSIPVGWGKGVPGRVNNAYPRGLRRSGLLT</sequence>
<dbReference type="PANTHER" id="PTHR22807:SF30">
    <property type="entry name" value="28S RRNA (CYTOSINE(4447)-C(5))-METHYLTRANSFERASE-RELATED"/>
    <property type="match status" value="1"/>
</dbReference>
<dbReference type="GO" id="GO:0003723">
    <property type="term" value="F:RNA binding"/>
    <property type="evidence" value="ECO:0007669"/>
    <property type="project" value="UniProtKB-UniRule"/>
</dbReference>
<dbReference type="SUPFAM" id="SSF53335">
    <property type="entry name" value="S-adenosyl-L-methionine-dependent methyltransferases"/>
    <property type="match status" value="1"/>
</dbReference>
<protein>
    <recommendedName>
        <fullName evidence="8">SAM-dependent MTase RsmB/NOP-type domain-containing protein</fullName>
    </recommendedName>
</protein>
<comment type="caution">
    <text evidence="9">The sequence shown here is derived from an EMBL/GenBank/DDBJ whole genome shotgun (WGS) entry which is preliminary data.</text>
</comment>
<dbReference type="Gene3D" id="3.30.70.1170">
    <property type="entry name" value="Sun protein, domain 3"/>
    <property type="match status" value="1"/>
</dbReference>
<keyword evidence="5 6" id="KW-0694">RNA-binding</keyword>
<dbReference type="GO" id="GO:0001510">
    <property type="term" value="P:RNA methylation"/>
    <property type="evidence" value="ECO:0007669"/>
    <property type="project" value="InterPro"/>
</dbReference>
<evidence type="ECO:0000256" key="1">
    <source>
        <dbReference type="ARBA" id="ARBA00022490"/>
    </source>
</evidence>
<dbReference type="InterPro" id="IPR023267">
    <property type="entry name" value="RCMT"/>
</dbReference>
<feature type="domain" description="SAM-dependent MTase RsmB/NOP-type" evidence="8">
    <location>
        <begin position="38"/>
        <end position="323"/>
    </location>
</feature>
<dbReference type="Gene3D" id="2.30.130.60">
    <property type="match status" value="1"/>
</dbReference>
<dbReference type="Pfam" id="PF17125">
    <property type="entry name" value="Methyltr_RsmF_N"/>
    <property type="match status" value="1"/>
</dbReference>
<dbReference type="PRINTS" id="PR02008">
    <property type="entry name" value="RCMTFAMILY"/>
</dbReference>
<evidence type="ECO:0000256" key="2">
    <source>
        <dbReference type="ARBA" id="ARBA00022603"/>
    </source>
</evidence>
<evidence type="ECO:0000256" key="4">
    <source>
        <dbReference type="ARBA" id="ARBA00022691"/>
    </source>
</evidence>
<dbReference type="Pfam" id="PF13636">
    <property type="entry name" value="Methyltranf_PUA"/>
    <property type="match status" value="1"/>
</dbReference>
<feature type="region of interest" description="Disordered" evidence="7">
    <location>
        <begin position="345"/>
        <end position="374"/>
    </location>
</feature>
<dbReference type="GO" id="GO:0008173">
    <property type="term" value="F:RNA methyltransferase activity"/>
    <property type="evidence" value="ECO:0007669"/>
    <property type="project" value="InterPro"/>
</dbReference>
<dbReference type="PANTHER" id="PTHR22807">
    <property type="entry name" value="NOP2 YEAST -RELATED NOL1/NOP2/FMU SUN DOMAIN-CONTAINING"/>
    <property type="match status" value="1"/>
</dbReference>
<proteinExistence type="inferred from homology"/>
<dbReference type="PROSITE" id="PS51686">
    <property type="entry name" value="SAM_MT_RSMB_NOP"/>
    <property type="match status" value="1"/>
</dbReference>
<keyword evidence="3 6" id="KW-0808">Transferase</keyword>
<dbReference type="InterPro" id="IPR027391">
    <property type="entry name" value="Nol1_Nop2_Fmu_2"/>
</dbReference>
<evidence type="ECO:0000256" key="5">
    <source>
        <dbReference type="ARBA" id="ARBA00022884"/>
    </source>
</evidence>
<dbReference type="PATRIC" id="fig|471514.4.peg.1918"/>
<feature type="binding site" evidence="6">
    <location>
        <position position="201"/>
    </location>
    <ligand>
        <name>S-adenosyl-L-methionine</name>
        <dbReference type="ChEBI" id="CHEBI:59789"/>
    </ligand>
</feature>
<dbReference type="EMBL" id="LJCO01000038">
    <property type="protein sequence ID" value="KPV44291.1"/>
    <property type="molecule type" value="Genomic_DNA"/>
</dbReference>
<feature type="binding site" evidence="6">
    <location>
        <position position="157"/>
    </location>
    <ligand>
        <name>S-adenosyl-L-methionine</name>
        <dbReference type="ChEBI" id="CHEBI:59789"/>
    </ligand>
</feature>
<name>A0A0P9GT47_9BACL</name>
<evidence type="ECO:0000313" key="10">
    <source>
        <dbReference type="Proteomes" id="UP000050482"/>
    </source>
</evidence>
<dbReference type="CDD" id="cd02440">
    <property type="entry name" value="AdoMet_MTases"/>
    <property type="match status" value="1"/>
</dbReference>
<reference evidence="9 10" key="1">
    <citation type="submission" date="2015-09" db="EMBL/GenBank/DDBJ databases">
        <title>Draft genome sequence of Alicyclobacillus ferrooxydans DSM 22381.</title>
        <authorList>
            <person name="Hemp J."/>
        </authorList>
    </citation>
    <scope>NUCLEOTIDE SEQUENCE [LARGE SCALE GENOMIC DNA]</scope>
    <source>
        <strain evidence="9 10">TC-34</strain>
    </source>
</reference>